<reference evidence="3" key="1">
    <citation type="submission" date="2022-11" db="UniProtKB">
        <authorList>
            <consortium name="WormBaseParasite"/>
        </authorList>
    </citation>
    <scope>IDENTIFICATION</scope>
</reference>
<accession>A0A914RPU1</accession>
<dbReference type="Gene3D" id="1.10.20.10">
    <property type="entry name" value="Histone, subunit A"/>
    <property type="match status" value="1"/>
</dbReference>
<dbReference type="SUPFAM" id="SSF47113">
    <property type="entry name" value="Histone-fold"/>
    <property type="match status" value="1"/>
</dbReference>
<feature type="domain" description="TAFII28-like protein" evidence="1">
    <location>
        <begin position="50"/>
        <end position="98"/>
    </location>
</feature>
<dbReference type="InterPro" id="IPR006809">
    <property type="entry name" value="TAFII28_dom"/>
</dbReference>
<dbReference type="WBParaSite" id="PEQ_0000831601-mRNA-1">
    <property type="protein sequence ID" value="PEQ_0000831601-mRNA-1"/>
    <property type="gene ID" value="PEQ_0000831601"/>
</dbReference>
<dbReference type="Pfam" id="PF04719">
    <property type="entry name" value="TAFII28"/>
    <property type="match status" value="1"/>
</dbReference>
<dbReference type="InterPro" id="IPR009072">
    <property type="entry name" value="Histone-fold"/>
</dbReference>
<dbReference type="Proteomes" id="UP000887564">
    <property type="component" value="Unplaced"/>
</dbReference>
<dbReference type="GO" id="GO:0006367">
    <property type="term" value="P:transcription initiation at RNA polymerase II promoter"/>
    <property type="evidence" value="ECO:0007669"/>
    <property type="project" value="InterPro"/>
</dbReference>
<name>A0A914RPU1_PAREQ</name>
<evidence type="ECO:0000313" key="2">
    <source>
        <dbReference type="Proteomes" id="UP000887564"/>
    </source>
</evidence>
<dbReference type="AlphaFoldDB" id="A0A914RPU1"/>
<sequence>MLWMLPITSFGGQFFAGAVGALRVLPTFIFPKKHYSTGLQPFPSFIFFDRFAALLCSTLAEVYQWNLIQQFTGVTPGQNVVIAVAGLAKVFAGELVEEGWFP</sequence>
<organism evidence="2 3">
    <name type="scientific">Parascaris equorum</name>
    <name type="common">Equine roundworm</name>
    <dbReference type="NCBI Taxonomy" id="6256"/>
    <lineage>
        <taxon>Eukaryota</taxon>
        <taxon>Metazoa</taxon>
        <taxon>Ecdysozoa</taxon>
        <taxon>Nematoda</taxon>
        <taxon>Chromadorea</taxon>
        <taxon>Rhabditida</taxon>
        <taxon>Spirurina</taxon>
        <taxon>Ascaridomorpha</taxon>
        <taxon>Ascaridoidea</taxon>
        <taxon>Ascarididae</taxon>
        <taxon>Parascaris</taxon>
    </lineage>
</organism>
<proteinExistence type="predicted"/>
<keyword evidence="2" id="KW-1185">Reference proteome</keyword>
<protein>
    <submittedName>
        <fullName evidence="3">TAFII28-like protein domain-containing protein</fullName>
    </submittedName>
</protein>
<dbReference type="GO" id="GO:0046982">
    <property type="term" value="F:protein heterodimerization activity"/>
    <property type="evidence" value="ECO:0007669"/>
    <property type="project" value="InterPro"/>
</dbReference>
<dbReference type="GO" id="GO:0005634">
    <property type="term" value="C:nucleus"/>
    <property type="evidence" value="ECO:0007669"/>
    <property type="project" value="InterPro"/>
</dbReference>
<evidence type="ECO:0000259" key="1">
    <source>
        <dbReference type="Pfam" id="PF04719"/>
    </source>
</evidence>
<evidence type="ECO:0000313" key="3">
    <source>
        <dbReference type="WBParaSite" id="PEQ_0000831601-mRNA-1"/>
    </source>
</evidence>